<gene>
    <name evidence="2" type="ORF">SAMN04487850_1538</name>
</gene>
<feature type="transmembrane region" description="Helical" evidence="1">
    <location>
        <begin position="94"/>
        <end position="116"/>
    </location>
</feature>
<evidence type="ECO:0008006" key="4">
    <source>
        <dbReference type="Google" id="ProtNLM"/>
    </source>
</evidence>
<proteinExistence type="predicted"/>
<sequence>MMGIKDFVNGLSSISKWYGGAIVLIYALLSAEYMSTINDFVMKGLGEVSGIVESLMQLGYIISIISALAAWVIMSLMFHIIALLFNGRQDFSKFLFVSSYLYFIPAIALVVAINMLGYLDVEESENVINNLMDNRRFILIMDIVNYSYLPFYLLTVCVIRYSYNIKWLYSFLSVVIPVASVWGVTELFKLL</sequence>
<reference evidence="2 3" key="1">
    <citation type="submission" date="2016-10" db="EMBL/GenBank/DDBJ databases">
        <authorList>
            <person name="de Groot N.N."/>
        </authorList>
    </citation>
    <scope>NUCLEOTIDE SEQUENCE [LARGE SCALE GENOMIC DNA]</scope>
    <source>
        <strain evidence="2 3">TC2-24</strain>
    </source>
</reference>
<feature type="transmembrane region" description="Helical" evidence="1">
    <location>
        <begin position="58"/>
        <end position="82"/>
    </location>
</feature>
<evidence type="ECO:0000313" key="3">
    <source>
        <dbReference type="Proteomes" id="UP000199373"/>
    </source>
</evidence>
<accession>A0A1I0P262</accession>
<keyword evidence="3" id="KW-1185">Reference proteome</keyword>
<dbReference type="EMBL" id="FOIQ01000003">
    <property type="protein sequence ID" value="SEW08284.1"/>
    <property type="molecule type" value="Genomic_DNA"/>
</dbReference>
<feature type="transmembrane region" description="Helical" evidence="1">
    <location>
        <begin position="167"/>
        <end position="188"/>
    </location>
</feature>
<dbReference type="RefSeq" id="WP_091915721.1">
    <property type="nucleotide sequence ID" value="NZ_FOIQ01000003.1"/>
</dbReference>
<evidence type="ECO:0000256" key="1">
    <source>
        <dbReference type="SAM" id="Phobius"/>
    </source>
</evidence>
<keyword evidence="1" id="KW-0812">Transmembrane</keyword>
<keyword evidence="1" id="KW-0472">Membrane</keyword>
<feature type="transmembrane region" description="Helical" evidence="1">
    <location>
        <begin position="17"/>
        <end position="37"/>
    </location>
</feature>
<dbReference type="Proteomes" id="UP000199373">
    <property type="component" value="Unassembled WGS sequence"/>
</dbReference>
<keyword evidence="1" id="KW-1133">Transmembrane helix</keyword>
<dbReference type="AlphaFoldDB" id="A0A1I0P262"/>
<organism evidence="2 3">
    <name type="scientific">Prevotella aff. ruminicola Tc2-24</name>
    <dbReference type="NCBI Taxonomy" id="81582"/>
    <lineage>
        <taxon>Bacteria</taxon>
        <taxon>Pseudomonadati</taxon>
        <taxon>Bacteroidota</taxon>
        <taxon>Bacteroidia</taxon>
        <taxon>Bacteroidales</taxon>
        <taxon>Prevotellaceae</taxon>
        <taxon>Prevotella</taxon>
    </lineage>
</organism>
<evidence type="ECO:0000313" key="2">
    <source>
        <dbReference type="EMBL" id="SEW08284.1"/>
    </source>
</evidence>
<name>A0A1I0P262_9BACT</name>
<feature type="transmembrane region" description="Helical" evidence="1">
    <location>
        <begin position="137"/>
        <end position="161"/>
    </location>
</feature>
<protein>
    <recommendedName>
        <fullName evidence="4">Yip1 domain-containing protein</fullName>
    </recommendedName>
</protein>